<accession>A0A9C7BQZ7</accession>
<dbReference type="EMBL" id="LC738879">
    <property type="protein sequence ID" value="BDT62937.1"/>
    <property type="molecule type" value="Genomic_DNA"/>
</dbReference>
<evidence type="ECO:0000256" key="1">
    <source>
        <dbReference type="SAM" id="MobiDB-lite"/>
    </source>
</evidence>
<organism evidence="2">
    <name type="scientific">Trachysalambria curvirostris majanivirus</name>
    <dbReference type="NCBI Taxonomy" id="2984281"/>
    <lineage>
        <taxon>Viruses</taxon>
        <taxon>Viruses incertae sedis</taxon>
        <taxon>Naldaviricetes</taxon>
        <taxon>Nimaviridae</taxon>
    </lineage>
</organism>
<name>A0A9C7BQZ7_9VIRU</name>
<protein>
    <submittedName>
        <fullName evidence="2">Uncharacterized protein</fullName>
    </submittedName>
</protein>
<feature type="region of interest" description="Disordered" evidence="1">
    <location>
        <begin position="1"/>
        <end position="57"/>
    </location>
</feature>
<sequence>MDNNSSRNDHTPPPSLKQSFDLPLLSTSNTAPKDSPSSSLPPTPRINVTPKNNDDKFRYSSMPIIRFNSVTESISANNNVPTGNIGIVDNDGQNSGNSNDTSIFNDTYDDMTNGYINNYNNKKIKEDLTDLNKKDKPKKKKRKRIFFRNNKKNKANVETIINEDTDSIDRRKSYHRCFESMLSLFREIFMLIIHRSTGKEM</sequence>
<feature type="compositionally biased region" description="Polar residues" evidence="1">
    <location>
        <begin position="25"/>
        <end position="38"/>
    </location>
</feature>
<proteinExistence type="predicted"/>
<reference evidence="2" key="1">
    <citation type="submission" date="2022-10" db="EMBL/GenBank/DDBJ databases">
        <title>Genome sequences of endogenous nimaviruses in decapod crustaceans.</title>
        <authorList>
            <person name="Kawato S."/>
            <person name="Nozaki R."/>
            <person name="Kondo H."/>
            <person name="Hirono I."/>
        </authorList>
    </citation>
    <scope>NUCLEOTIDE SEQUENCE</scope>
    <source>
        <strain evidence="2">Ube2021</strain>
    </source>
</reference>
<evidence type="ECO:0000313" key="2">
    <source>
        <dbReference type="EMBL" id="BDT62937.1"/>
    </source>
</evidence>